<keyword evidence="5" id="KW-1185">Reference proteome</keyword>
<evidence type="ECO:0000259" key="3">
    <source>
        <dbReference type="Pfam" id="PF25917"/>
    </source>
</evidence>
<name>A0A5C5Z202_9BACT</name>
<evidence type="ECO:0000256" key="2">
    <source>
        <dbReference type="ARBA" id="ARBA00023054"/>
    </source>
</evidence>
<dbReference type="PANTHER" id="PTHR32347:SF23">
    <property type="entry name" value="BLL5650 PROTEIN"/>
    <property type="match status" value="1"/>
</dbReference>
<dbReference type="InterPro" id="IPR050465">
    <property type="entry name" value="UPF0194_transport"/>
</dbReference>
<proteinExistence type="predicted"/>
<keyword evidence="2" id="KW-0175">Coiled coil</keyword>
<dbReference type="PRINTS" id="PR01490">
    <property type="entry name" value="RTXTOXIND"/>
</dbReference>
<organism evidence="4 5">
    <name type="scientific">Novipirellula herctigrandis</name>
    <dbReference type="NCBI Taxonomy" id="2527986"/>
    <lineage>
        <taxon>Bacteria</taxon>
        <taxon>Pseudomonadati</taxon>
        <taxon>Planctomycetota</taxon>
        <taxon>Planctomycetia</taxon>
        <taxon>Pirellulales</taxon>
        <taxon>Pirellulaceae</taxon>
        <taxon>Novipirellula</taxon>
    </lineage>
</organism>
<evidence type="ECO:0000256" key="1">
    <source>
        <dbReference type="ARBA" id="ARBA00004196"/>
    </source>
</evidence>
<dbReference type="RefSeq" id="WP_146397228.1">
    <property type="nucleotide sequence ID" value="NZ_SJPJ01000001.1"/>
</dbReference>
<comment type="caution">
    <text evidence="4">The sequence shown here is derived from an EMBL/GenBank/DDBJ whole genome shotgun (WGS) entry which is preliminary data.</text>
</comment>
<dbReference type="PANTHER" id="PTHR32347">
    <property type="entry name" value="EFFLUX SYSTEM COMPONENT YKNX-RELATED"/>
    <property type="match status" value="1"/>
</dbReference>
<dbReference type="Proteomes" id="UP000315010">
    <property type="component" value="Unassembled WGS sequence"/>
</dbReference>
<reference evidence="4 5" key="1">
    <citation type="submission" date="2019-02" db="EMBL/GenBank/DDBJ databases">
        <title>Deep-cultivation of Planctomycetes and their phenomic and genomic characterization uncovers novel biology.</title>
        <authorList>
            <person name="Wiegand S."/>
            <person name="Jogler M."/>
            <person name="Boedeker C."/>
            <person name="Pinto D."/>
            <person name="Vollmers J."/>
            <person name="Rivas-Marin E."/>
            <person name="Kohn T."/>
            <person name="Peeters S.H."/>
            <person name="Heuer A."/>
            <person name="Rast P."/>
            <person name="Oberbeckmann S."/>
            <person name="Bunk B."/>
            <person name="Jeske O."/>
            <person name="Meyerdierks A."/>
            <person name="Storesund J.E."/>
            <person name="Kallscheuer N."/>
            <person name="Luecker S."/>
            <person name="Lage O.M."/>
            <person name="Pohl T."/>
            <person name="Merkel B.J."/>
            <person name="Hornburger P."/>
            <person name="Mueller R.-W."/>
            <person name="Bruemmer F."/>
            <person name="Labrenz M."/>
            <person name="Spormann A.M."/>
            <person name="Op Den Camp H."/>
            <person name="Overmann J."/>
            <person name="Amann R."/>
            <person name="Jetten M.S.M."/>
            <person name="Mascher T."/>
            <person name="Medema M.H."/>
            <person name="Devos D.P."/>
            <person name="Kaster A.-K."/>
            <person name="Ovreas L."/>
            <person name="Rohde M."/>
            <person name="Galperin M.Y."/>
            <person name="Jogler C."/>
        </authorList>
    </citation>
    <scope>NUCLEOTIDE SEQUENCE [LARGE SCALE GENOMIC DNA]</scope>
    <source>
        <strain evidence="4 5">CA13</strain>
    </source>
</reference>
<dbReference type="InterPro" id="IPR058625">
    <property type="entry name" value="MdtA-like_BSH"/>
</dbReference>
<accession>A0A5C5Z202</accession>
<dbReference type="SUPFAM" id="SSF111369">
    <property type="entry name" value="HlyD-like secretion proteins"/>
    <property type="match status" value="2"/>
</dbReference>
<feature type="domain" description="Multidrug resistance protein MdtA-like barrel-sandwich hybrid" evidence="3">
    <location>
        <begin position="49"/>
        <end position="264"/>
    </location>
</feature>
<comment type="subcellular location">
    <subcellularLocation>
        <location evidence="1">Cell envelope</location>
    </subcellularLocation>
</comment>
<protein>
    <submittedName>
        <fullName evidence="4">Multidrug resistance protein MdtN</fullName>
    </submittedName>
</protein>
<dbReference type="OrthoDB" id="9778236at2"/>
<dbReference type="Pfam" id="PF25917">
    <property type="entry name" value="BSH_RND"/>
    <property type="match status" value="1"/>
</dbReference>
<gene>
    <name evidence="4" type="primary">mdtN_2</name>
    <name evidence="4" type="ORF">CA13_27960</name>
</gene>
<dbReference type="Gene3D" id="2.40.50.100">
    <property type="match status" value="1"/>
</dbReference>
<evidence type="ECO:0000313" key="4">
    <source>
        <dbReference type="EMBL" id="TWT81344.1"/>
    </source>
</evidence>
<dbReference type="EMBL" id="SJPJ01000001">
    <property type="protein sequence ID" value="TWT81344.1"/>
    <property type="molecule type" value="Genomic_DNA"/>
</dbReference>
<dbReference type="Gene3D" id="2.40.30.170">
    <property type="match status" value="1"/>
</dbReference>
<evidence type="ECO:0000313" key="5">
    <source>
        <dbReference type="Proteomes" id="UP000315010"/>
    </source>
</evidence>
<sequence length="369" mass="40541">MANFFKRVVILLLLAGCTAGGYYAWDRWGRVEPLPEGLVQANGRIEGDHVTVASKFAGKINEMLVREGESVKAGQVLARLESEQVKAKLRQAEQAIEAARAQHRAGQSGLELLEQEVPLMIDTAQASLEHAKAVVAKARAAEQQSARDASRFANLASHGTIDKRKGEEAQLAWTVAKNDVRVAETALTRAEKQLAEANLGSRRIFAKTQALEALAAQVAGAEAVRDEAQSVLDDLTIKAPADGVITTRVVDAGEIVAAGSPLFDLVNLDRLYLKVYVPEIEIGHVRLDLPARVHTDAYPEKPFPATVRYVSSRAEFTPKEVQTTDERVKLVYAVKLYLDENPDHQLTPGLPADAVMRWKEETPWMKPQW</sequence>
<dbReference type="GO" id="GO:0030313">
    <property type="term" value="C:cell envelope"/>
    <property type="evidence" value="ECO:0007669"/>
    <property type="project" value="UniProtKB-SubCell"/>
</dbReference>
<dbReference type="AlphaFoldDB" id="A0A5C5Z202"/>